<dbReference type="GO" id="GO:0016989">
    <property type="term" value="F:sigma factor antagonist activity"/>
    <property type="evidence" value="ECO:0007669"/>
    <property type="project" value="TreeGrafter"/>
</dbReference>
<sequence length="346" mass="39590">MRQPKLTLGNLLNNEDFIAWVSHSSPEQDQYWQQYIIKHPEHAAIIAQARDVLLALQSDEDQLTVFEKQALQHKLTQHLRKEPVERHGMKRDPIERSITNAHLPRPKAHYSYWIAASVALFLLLLGGIVWVNESQEKIMSTGYGETATLELPDGSLVVLNANSQIRYSQAWEDREVWLEGEAYFHVQKQIDPVTADSAKFTVHTDNLTVMVLGTKFNVNSRQAQVVLDDGKVHVRQNDADPAEVDLRPGEMVELDRQTAQLVKREVNPYHYIAWKDNMLILDETPLGEIARLLEERYGYSVIFETDALKQVSFVGTYPADDIEVLLRTLEISLNMVVEGKEIIIKE</sequence>
<reference evidence="4" key="2">
    <citation type="journal article" date="2024" name="Antonie Van Leeuwenhoek">
        <title>Roseihalotalea indica gen. nov., sp. nov., a halophilic Bacteroidetes from mesopelagic Southwest Indian Ocean with higher carbohydrate metabolic potential.</title>
        <authorList>
            <person name="Chen B."/>
            <person name="Zhang M."/>
            <person name="Lin D."/>
            <person name="Ye J."/>
            <person name="Tang K."/>
        </authorList>
    </citation>
    <scope>NUCLEOTIDE SEQUENCE</scope>
    <source>
        <strain evidence="4">TK19036</strain>
    </source>
</reference>
<dbReference type="PANTHER" id="PTHR30273">
    <property type="entry name" value="PERIPLASMIC SIGNAL SENSOR AND SIGMA FACTOR ACTIVATOR FECR-RELATED"/>
    <property type="match status" value="1"/>
</dbReference>
<protein>
    <submittedName>
        <fullName evidence="4">FecR domain-containing protein</fullName>
    </submittedName>
</protein>
<keyword evidence="1" id="KW-0812">Transmembrane</keyword>
<feature type="domain" description="Protein FecR C-terminal" evidence="3">
    <location>
        <begin position="279"/>
        <end position="344"/>
    </location>
</feature>
<dbReference type="PANTHER" id="PTHR30273:SF2">
    <property type="entry name" value="PROTEIN FECR"/>
    <property type="match status" value="1"/>
</dbReference>
<accession>A0AA49JIY8</accession>
<dbReference type="Pfam" id="PF04773">
    <property type="entry name" value="FecR"/>
    <property type="match status" value="1"/>
</dbReference>
<dbReference type="PIRSF" id="PIRSF018266">
    <property type="entry name" value="FecR"/>
    <property type="match status" value="1"/>
</dbReference>
<name>A0AA49JIY8_9BACT</name>
<dbReference type="AlphaFoldDB" id="A0AA49JIY8"/>
<dbReference type="InterPro" id="IPR006860">
    <property type="entry name" value="FecR"/>
</dbReference>
<gene>
    <name evidence="4" type="ORF">K4G66_02310</name>
</gene>
<dbReference type="InterPro" id="IPR032508">
    <property type="entry name" value="FecR_C"/>
</dbReference>
<dbReference type="Pfam" id="PF16344">
    <property type="entry name" value="FecR_C"/>
    <property type="match status" value="1"/>
</dbReference>
<reference evidence="4" key="1">
    <citation type="journal article" date="2023" name="Comput. Struct. Biotechnol. J.">
        <title>Discovery of a novel marine Bacteroidetes with a rich repertoire of carbohydrate-active enzymes.</title>
        <authorList>
            <person name="Chen B."/>
            <person name="Liu G."/>
            <person name="Chen Q."/>
            <person name="Wang H."/>
            <person name="Liu L."/>
            <person name="Tang K."/>
        </authorList>
    </citation>
    <scope>NUCLEOTIDE SEQUENCE</scope>
    <source>
        <strain evidence="4">TK19036</strain>
    </source>
</reference>
<dbReference type="Gene3D" id="2.60.120.1440">
    <property type="match status" value="1"/>
</dbReference>
<proteinExistence type="predicted"/>
<organism evidence="4">
    <name type="scientific">Roseihalotalea indica</name>
    <dbReference type="NCBI Taxonomy" id="2867963"/>
    <lineage>
        <taxon>Bacteria</taxon>
        <taxon>Pseudomonadati</taxon>
        <taxon>Bacteroidota</taxon>
        <taxon>Cytophagia</taxon>
        <taxon>Cytophagales</taxon>
        <taxon>Catalimonadaceae</taxon>
        <taxon>Roseihalotalea</taxon>
    </lineage>
</organism>
<evidence type="ECO:0000313" key="4">
    <source>
        <dbReference type="EMBL" id="WKN37542.1"/>
    </source>
</evidence>
<dbReference type="EMBL" id="CP120682">
    <property type="protein sequence ID" value="WKN37542.1"/>
    <property type="molecule type" value="Genomic_DNA"/>
</dbReference>
<feature type="transmembrane region" description="Helical" evidence="1">
    <location>
        <begin position="110"/>
        <end position="131"/>
    </location>
</feature>
<feature type="domain" description="FecR protein" evidence="2">
    <location>
        <begin position="139"/>
        <end position="232"/>
    </location>
</feature>
<dbReference type="Gene3D" id="3.55.50.30">
    <property type="match status" value="1"/>
</dbReference>
<evidence type="ECO:0000259" key="2">
    <source>
        <dbReference type="Pfam" id="PF04773"/>
    </source>
</evidence>
<keyword evidence="1" id="KW-0472">Membrane</keyword>
<evidence type="ECO:0000259" key="3">
    <source>
        <dbReference type="Pfam" id="PF16344"/>
    </source>
</evidence>
<dbReference type="InterPro" id="IPR012373">
    <property type="entry name" value="Ferrdict_sens_TM"/>
</dbReference>
<evidence type="ECO:0000256" key="1">
    <source>
        <dbReference type="SAM" id="Phobius"/>
    </source>
</evidence>
<keyword evidence="1" id="KW-1133">Transmembrane helix</keyword>